<dbReference type="AlphaFoldDB" id="A0ABD5Q7C6"/>
<organism evidence="1 2">
    <name type="scientific">Halorussus aquaticus</name>
    <dbReference type="NCBI Taxonomy" id="2953748"/>
    <lineage>
        <taxon>Archaea</taxon>
        <taxon>Methanobacteriati</taxon>
        <taxon>Methanobacteriota</taxon>
        <taxon>Stenosarchaea group</taxon>
        <taxon>Halobacteria</taxon>
        <taxon>Halobacteriales</taxon>
        <taxon>Haladaptataceae</taxon>
        <taxon>Halorussus</taxon>
    </lineage>
</organism>
<comment type="caution">
    <text evidence="1">The sequence shown here is derived from an EMBL/GenBank/DDBJ whole genome shotgun (WGS) entry which is preliminary data.</text>
</comment>
<reference evidence="1 2" key="1">
    <citation type="journal article" date="2019" name="Int. J. Syst. Evol. Microbiol.">
        <title>The Global Catalogue of Microorganisms (GCM) 10K type strain sequencing project: providing services to taxonomists for standard genome sequencing and annotation.</title>
        <authorList>
            <consortium name="The Broad Institute Genomics Platform"/>
            <consortium name="The Broad Institute Genome Sequencing Center for Infectious Disease"/>
            <person name="Wu L."/>
            <person name="Ma J."/>
        </authorList>
    </citation>
    <scope>NUCLEOTIDE SEQUENCE [LARGE SCALE GENOMIC DNA]</scope>
    <source>
        <strain evidence="1 2">XZYJ18</strain>
    </source>
</reference>
<dbReference type="RefSeq" id="WP_254267897.1">
    <property type="nucleotide sequence ID" value="NZ_CP100400.1"/>
</dbReference>
<dbReference type="Proteomes" id="UP001595945">
    <property type="component" value="Unassembled WGS sequence"/>
</dbReference>
<evidence type="ECO:0000313" key="2">
    <source>
        <dbReference type="Proteomes" id="UP001595945"/>
    </source>
</evidence>
<gene>
    <name evidence="1" type="ORF">ACFO9K_19815</name>
</gene>
<sequence>MARITYDDPDGVQTVEVGAEKISDSGKVHGVRVQLDDGSYLHLPYARLYAVEMSEEEGKVDYSEP</sequence>
<proteinExistence type="predicted"/>
<evidence type="ECO:0008006" key="3">
    <source>
        <dbReference type="Google" id="ProtNLM"/>
    </source>
</evidence>
<evidence type="ECO:0000313" key="1">
    <source>
        <dbReference type="EMBL" id="MFC4826510.1"/>
    </source>
</evidence>
<dbReference type="EMBL" id="JBHSHT010000002">
    <property type="protein sequence ID" value="MFC4826510.1"/>
    <property type="molecule type" value="Genomic_DNA"/>
</dbReference>
<keyword evidence="2" id="KW-1185">Reference proteome</keyword>
<name>A0ABD5Q7C6_9EURY</name>
<protein>
    <recommendedName>
        <fullName evidence="3">DUF2283 domain-containing protein</fullName>
    </recommendedName>
</protein>
<dbReference type="GeneID" id="73046392"/>
<accession>A0ABD5Q7C6</accession>